<evidence type="ECO:0000313" key="2">
    <source>
        <dbReference type="EMBL" id="ORY86313.1"/>
    </source>
</evidence>
<comment type="caution">
    <text evidence="2">The sequence shown here is derived from an EMBL/GenBank/DDBJ whole genome shotgun (WGS) entry which is preliminary data.</text>
</comment>
<dbReference type="Proteomes" id="UP000193685">
    <property type="component" value="Unassembled WGS sequence"/>
</dbReference>
<organism evidence="2 3">
    <name type="scientific">Protomyces lactucae-debilis</name>
    <dbReference type="NCBI Taxonomy" id="2754530"/>
    <lineage>
        <taxon>Eukaryota</taxon>
        <taxon>Fungi</taxon>
        <taxon>Dikarya</taxon>
        <taxon>Ascomycota</taxon>
        <taxon>Taphrinomycotina</taxon>
        <taxon>Taphrinomycetes</taxon>
        <taxon>Taphrinales</taxon>
        <taxon>Protomycetaceae</taxon>
        <taxon>Protomyces</taxon>
    </lineage>
</organism>
<feature type="compositionally biased region" description="Low complexity" evidence="1">
    <location>
        <begin position="13"/>
        <end position="28"/>
    </location>
</feature>
<reference evidence="2 3" key="1">
    <citation type="submission" date="2016-07" db="EMBL/GenBank/DDBJ databases">
        <title>Pervasive Adenine N6-methylation of Active Genes in Fungi.</title>
        <authorList>
            <consortium name="DOE Joint Genome Institute"/>
            <person name="Mondo S.J."/>
            <person name="Dannebaum R.O."/>
            <person name="Kuo R.C."/>
            <person name="Labutti K."/>
            <person name="Haridas S."/>
            <person name="Kuo A."/>
            <person name="Salamov A."/>
            <person name="Ahrendt S.R."/>
            <person name="Lipzen A."/>
            <person name="Sullivan W."/>
            <person name="Andreopoulos W.B."/>
            <person name="Clum A."/>
            <person name="Lindquist E."/>
            <person name="Daum C."/>
            <person name="Ramamoorthy G.K."/>
            <person name="Gryganskyi A."/>
            <person name="Culley D."/>
            <person name="Magnuson J.K."/>
            <person name="James T.Y."/>
            <person name="O'Malley M.A."/>
            <person name="Stajich J.E."/>
            <person name="Spatafora J.W."/>
            <person name="Visel A."/>
            <person name="Grigoriev I.V."/>
        </authorList>
    </citation>
    <scope>NUCLEOTIDE SEQUENCE [LARGE SCALE GENOMIC DNA]</scope>
    <source>
        <strain evidence="2 3">12-1054</strain>
    </source>
</reference>
<dbReference type="RefSeq" id="XP_040727495.1">
    <property type="nucleotide sequence ID" value="XM_040870960.1"/>
</dbReference>
<dbReference type="EMBL" id="MCFI01000003">
    <property type="protein sequence ID" value="ORY86313.1"/>
    <property type="molecule type" value="Genomic_DNA"/>
</dbReference>
<dbReference type="OrthoDB" id="2534759at2759"/>
<dbReference type="OMA" id="LQGMHIL"/>
<keyword evidence="3" id="KW-1185">Reference proteome</keyword>
<evidence type="ECO:0000256" key="1">
    <source>
        <dbReference type="SAM" id="MobiDB-lite"/>
    </source>
</evidence>
<feature type="compositionally biased region" description="Basic and acidic residues" evidence="1">
    <location>
        <begin position="1"/>
        <end position="12"/>
    </location>
</feature>
<evidence type="ECO:0000313" key="3">
    <source>
        <dbReference type="Proteomes" id="UP000193685"/>
    </source>
</evidence>
<dbReference type="AlphaFoldDB" id="A0A1Y2FQP0"/>
<dbReference type="GeneID" id="63787559"/>
<dbReference type="PANTHER" id="PTHR38702:SF1">
    <property type="entry name" value="CALPONIN-HOMOLOGY (CH) DOMAIN-CONTAINING PROTEIN"/>
    <property type="match status" value="1"/>
</dbReference>
<dbReference type="STRING" id="56484.A0A1Y2FQP0"/>
<accession>A0A1Y2FQP0</accession>
<protein>
    <submittedName>
        <fullName evidence="2">Uncharacterized protein</fullName>
    </submittedName>
</protein>
<name>A0A1Y2FQP0_PROLT</name>
<feature type="region of interest" description="Disordered" evidence="1">
    <location>
        <begin position="1"/>
        <end position="32"/>
    </location>
</feature>
<sequence length="430" mass="47894">MSATTHETEDSHSSSAMAPSSPASSTSTQLPVIPAKSYRRAGYLKPAAPAPFAASARARDSVMSLKGIDHLQHYFARAKTARQLQHRAGGPRLPPGQVGRPLQGMCADERALRELHEDGDVDILEEAKETPLPPSPILHSYGRSVSGDVDPRRRRAVLHDQTSLASRAIANIDQSQLDPAAWQEMESRVTSCVRAARHYATAMPTHQLDVMSAGQRHIFGEGAIRVMTCLSLLARNHQLDSAEMGEVQAWVAQIDAFMEQEDAQSQARAALAWLSTPSAPTESQEEVWQRHHAFLVFHDLVSPPLTSPLVDQQRFLMELRTGLRLCLIFNHFVHSSTKPFGEIKQWHTDTSIQWRVTDNLTWWRSAIAYRLGIETDLDPKRVYAFDHEGQAQLQRAVSAFCERAIAEVIQSLPDNDTSVKLDAEIERLQL</sequence>
<proteinExistence type="predicted"/>
<gene>
    <name evidence="2" type="ORF">BCR37DRAFT_391106</name>
</gene>
<dbReference type="PANTHER" id="PTHR38702">
    <property type="entry name" value="CALPONIN-HOMOLOGY (CH) DOMAIN-CONTAINING PROTEIN"/>
    <property type="match status" value="1"/>
</dbReference>